<proteinExistence type="predicted"/>
<evidence type="ECO:0000313" key="2">
    <source>
        <dbReference type="Proteomes" id="UP000727490"/>
    </source>
</evidence>
<dbReference type="Proteomes" id="UP000727490">
    <property type="component" value="Unassembled WGS sequence"/>
</dbReference>
<name>A0A951J4X5_9BACT</name>
<organism evidence="1 2">
    <name type="scientific">Arthrospiribacter ruber</name>
    <dbReference type="NCBI Taxonomy" id="2487934"/>
    <lineage>
        <taxon>Bacteria</taxon>
        <taxon>Pseudomonadati</taxon>
        <taxon>Bacteroidota</taxon>
        <taxon>Cytophagia</taxon>
        <taxon>Cytophagales</taxon>
        <taxon>Cyclobacteriaceae</taxon>
        <taxon>Arthrospiribacter</taxon>
    </lineage>
</organism>
<keyword evidence="2" id="KW-1185">Reference proteome</keyword>
<accession>A0A951J4X5</accession>
<reference evidence="1 2" key="1">
    <citation type="journal article" date="2020" name="Syst. Appl. Microbiol.">
        <title>Arthrospiribacter ruber gen. nov., sp. nov., a novel bacterium isolated from Arthrospira cultures.</title>
        <authorList>
            <person name="Waleron M."/>
            <person name="Misztak A."/>
            <person name="Waleron M.M."/>
            <person name="Furmaniak M."/>
            <person name="Mrozik A."/>
            <person name="Waleron K."/>
        </authorList>
    </citation>
    <scope>NUCLEOTIDE SEQUENCE [LARGE SCALE GENOMIC DNA]</scope>
    <source>
        <strain evidence="1 2">DPMB0001</strain>
    </source>
</reference>
<evidence type="ECO:0000313" key="1">
    <source>
        <dbReference type="EMBL" id="MBW3470033.1"/>
    </source>
</evidence>
<sequence>MDQMKLKACFTKSYFAMLVINYNLGENSRTIITDEVISPVSAPTFTSMLSDEEKEKPLDLIQDFFHVFYPIPESRHQLNMIYLKATAEGKVTDWKSLSDMFLFVKHFKKLIEAAYIISKNDIPSTVVETTTKINMVPKHILEKSKRFNNIQGFLPSATDPSDSLDPIKNLKVMFAEKSLGEMIQAFDQTYKCALFGIRAESKFYQDHLLNYLIYNIILDSCHLVYVRTFKSTEKENKS</sequence>
<gene>
    <name evidence="1" type="ORF">EGN73_19760</name>
</gene>
<dbReference type="RefSeq" id="WP_219293568.1">
    <property type="nucleotide sequence ID" value="NZ_RPHB01000011.1"/>
</dbReference>
<comment type="caution">
    <text evidence="1">The sequence shown here is derived from an EMBL/GenBank/DDBJ whole genome shotgun (WGS) entry which is preliminary data.</text>
</comment>
<protein>
    <submittedName>
        <fullName evidence="1">Uncharacterized protein</fullName>
    </submittedName>
</protein>
<dbReference type="EMBL" id="RPHB01000011">
    <property type="protein sequence ID" value="MBW3470033.1"/>
    <property type="molecule type" value="Genomic_DNA"/>
</dbReference>
<dbReference type="AlphaFoldDB" id="A0A951J4X5"/>